<evidence type="ECO:0008006" key="5">
    <source>
        <dbReference type="Google" id="ProtNLM"/>
    </source>
</evidence>
<dbReference type="SUPFAM" id="SSF51197">
    <property type="entry name" value="Clavaminate synthase-like"/>
    <property type="match status" value="1"/>
</dbReference>
<accession>A0A139A2G3</accession>
<protein>
    <recommendedName>
        <fullName evidence="5">Phytanoyl-CoA dioxygenase</fullName>
    </recommendedName>
</protein>
<sequence>MVVKLSPEDKAAYDRDGVVCLRGVISPEWIEKLRLMVDRAVETSNDVGPERGREYTAKDKPRRFYGEIDVWRRESDVGKQAMDFIRNGPCAEITGRIMDAKQCRFLYDQLFMREPGTESRTPWHQDQPYWSISGWQFGTGERYAGNSLPTLPDIEAQRSKGELDILKFGMEVGDALVFQAMIVHGSPGNQHATARRRAWATR</sequence>
<dbReference type="PANTHER" id="PTHR20883:SF49">
    <property type="entry name" value="PHYTANOYL-COA DIOXYGENASE"/>
    <property type="match status" value="1"/>
</dbReference>
<gene>
    <name evidence="3" type="ORF">M427DRAFT_36928</name>
</gene>
<dbReference type="AlphaFoldDB" id="A0A139A2G3"/>
<dbReference type="PANTHER" id="PTHR20883">
    <property type="entry name" value="PHYTANOYL-COA DIOXYGENASE DOMAIN CONTAINING 1"/>
    <property type="match status" value="1"/>
</dbReference>
<dbReference type="OrthoDB" id="2328924at2759"/>
<dbReference type="Proteomes" id="UP000070544">
    <property type="component" value="Unassembled WGS sequence"/>
</dbReference>
<dbReference type="EMBL" id="KQ965820">
    <property type="protein sequence ID" value="KXS10543.1"/>
    <property type="molecule type" value="Genomic_DNA"/>
</dbReference>
<evidence type="ECO:0000256" key="2">
    <source>
        <dbReference type="ARBA" id="ARBA00005830"/>
    </source>
</evidence>
<reference evidence="3 4" key="1">
    <citation type="journal article" date="2015" name="Genome Biol. Evol.">
        <title>Phylogenomic analyses indicate that early fungi evolved digesting cell walls of algal ancestors of land plants.</title>
        <authorList>
            <person name="Chang Y."/>
            <person name="Wang S."/>
            <person name="Sekimoto S."/>
            <person name="Aerts A.L."/>
            <person name="Choi C."/>
            <person name="Clum A."/>
            <person name="LaButti K.M."/>
            <person name="Lindquist E.A."/>
            <person name="Yee Ngan C."/>
            <person name="Ohm R.A."/>
            <person name="Salamov A.A."/>
            <person name="Grigoriev I.V."/>
            <person name="Spatafora J.W."/>
            <person name="Berbee M.L."/>
        </authorList>
    </citation>
    <scope>NUCLEOTIDE SEQUENCE [LARGE SCALE GENOMIC DNA]</scope>
    <source>
        <strain evidence="3 4">JEL478</strain>
    </source>
</reference>
<organism evidence="3 4">
    <name type="scientific">Gonapodya prolifera (strain JEL478)</name>
    <name type="common">Monoblepharis prolifera</name>
    <dbReference type="NCBI Taxonomy" id="1344416"/>
    <lineage>
        <taxon>Eukaryota</taxon>
        <taxon>Fungi</taxon>
        <taxon>Fungi incertae sedis</taxon>
        <taxon>Chytridiomycota</taxon>
        <taxon>Chytridiomycota incertae sedis</taxon>
        <taxon>Monoblepharidomycetes</taxon>
        <taxon>Monoblepharidales</taxon>
        <taxon>Gonapodyaceae</taxon>
        <taxon>Gonapodya</taxon>
    </lineage>
</organism>
<dbReference type="STRING" id="1344416.A0A139A2G3"/>
<evidence type="ECO:0000313" key="4">
    <source>
        <dbReference type="Proteomes" id="UP000070544"/>
    </source>
</evidence>
<keyword evidence="4" id="KW-1185">Reference proteome</keyword>
<dbReference type="Gene3D" id="2.60.120.620">
    <property type="entry name" value="q2cbj1_9rhob like domain"/>
    <property type="match status" value="2"/>
</dbReference>
<evidence type="ECO:0000256" key="1">
    <source>
        <dbReference type="ARBA" id="ARBA00001962"/>
    </source>
</evidence>
<evidence type="ECO:0000313" key="3">
    <source>
        <dbReference type="EMBL" id="KXS10543.1"/>
    </source>
</evidence>
<name>A0A139A2G3_GONPJ</name>
<dbReference type="Pfam" id="PF05721">
    <property type="entry name" value="PhyH"/>
    <property type="match status" value="1"/>
</dbReference>
<comment type="similarity">
    <text evidence="2">Belongs to the PhyH family.</text>
</comment>
<proteinExistence type="inferred from homology"/>
<dbReference type="InterPro" id="IPR008775">
    <property type="entry name" value="Phytyl_CoA_dOase-like"/>
</dbReference>
<comment type="cofactor">
    <cofactor evidence="1">
        <name>Fe cation</name>
        <dbReference type="ChEBI" id="CHEBI:24875"/>
    </cofactor>
</comment>